<feature type="region of interest" description="Disordered" evidence="1">
    <location>
        <begin position="43"/>
        <end position="65"/>
    </location>
</feature>
<evidence type="ECO:0000313" key="3">
    <source>
        <dbReference type="Proteomes" id="UP000343317"/>
    </source>
</evidence>
<dbReference type="Proteomes" id="UP000343317">
    <property type="component" value="Unassembled WGS sequence"/>
</dbReference>
<protein>
    <submittedName>
        <fullName evidence="2">Uncharacterized protein</fullName>
    </submittedName>
</protein>
<accession>A0A5E4WJN5</accession>
<name>A0A5E4WJN5_9BURK</name>
<organism evidence="2 3">
    <name type="scientific">Pandoraea horticolens</name>
    <dbReference type="NCBI Taxonomy" id="2508298"/>
    <lineage>
        <taxon>Bacteria</taxon>
        <taxon>Pseudomonadati</taxon>
        <taxon>Pseudomonadota</taxon>
        <taxon>Betaproteobacteria</taxon>
        <taxon>Burkholderiales</taxon>
        <taxon>Burkholderiaceae</taxon>
        <taxon>Pandoraea</taxon>
    </lineage>
</organism>
<sequence>MQALMASLCNSETAHNGPSDDGRHIALKNFYQATPCFPFPAQRPGASSPQWLHQSQHRSDRARSRRLPWPPACARCIRPVSHPACRRVRPNARLAPQQQQYLTRCWTCKGYRRHIPVRWLACRRVRFNTRLVPQQQQYLTRCWTCKTNWLCIPMGSLAGRRVRFNTRLAPQQQQYLMRCWTCKGYRRRIPVRCLACHRPRPDDRRTLKLRGCTPAVAIESA</sequence>
<keyword evidence="3" id="KW-1185">Reference proteome</keyword>
<reference evidence="2 3" key="1">
    <citation type="submission" date="2019-08" db="EMBL/GenBank/DDBJ databases">
        <authorList>
            <person name="Peeters C."/>
        </authorList>
    </citation>
    <scope>NUCLEOTIDE SEQUENCE [LARGE SCALE GENOMIC DNA]</scope>
    <source>
        <strain evidence="2 3">LMG 31112</strain>
    </source>
</reference>
<dbReference type="EMBL" id="CABPSM010000009">
    <property type="protein sequence ID" value="VVE24079.1"/>
    <property type="molecule type" value="Genomic_DNA"/>
</dbReference>
<dbReference type="AlphaFoldDB" id="A0A5E4WJN5"/>
<evidence type="ECO:0000313" key="2">
    <source>
        <dbReference type="EMBL" id="VVE24079.1"/>
    </source>
</evidence>
<proteinExistence type="predicted"/>
<feature type="compositionally biased region" description="Polar residues" evidence="1">
    <location>
        <begin position="45"/>
        <end position="54"/>
    </location>
</feature>
<evidence type="ECO:0000256" key="1">
    <source>
        <dbReference type="SAM" id="MobiDB-lite"/>
    </source>
</evidence>
<gene>
    <name evidence="2" type="ORF">PHO31112_03286</name>
</gene>